<evidence type="ECO:0008006" key="4">
    <source>
        <dbReference type="Google" id="ProtNLM"/>
    </source>
</evidence>
<dbReference type="AlphaFoldDB" id="A0ABD1JBV9"/>
<feature type="compositionally biased region" description="Basic residues" evidence="1">
    <location>
        <begin position="248"/>
        <end position="258"/>
    </location>
</feature>
<dbReference type="Proteomes" id="UP001591681">
    <property type="component" value="Unassembled WGS sequence"/>
</dbReference>
<name>A0ABD1JBV9_9TELE</name>
<comment type="caution">
    <text evidence="2">The sequence shown here is derived from an EMBL/GenBank/DDBJ whole genome shotgun (WGS) entry which is preliminary data.</text>
</comment>
<reference evidence="2 3" key="1">
    <citation type="submission" date="2024-09" db="EMBL/GenBank/DDBJ databases">
        <title>A chromosome-level genome assembly of Gray's grenadier anchovy, Coilia grayii.</title>
        <authorList>
            <person name="Fu Z."/>
        </authorList>
    </citation>
    <scope>NUCLEOTIDE SEQUENCE [LARGE SCALE GENOMIC DNA]</scope>
    <source>
        <strain evidence="2">G4</strain>
        <tissue evidence="2">Muscle</tissue>
    </source>
</reference>
<protein>
    <recommendedName>
        <fullName evidence="4">HAT C-terminal dimerisation domain-containing protein</fullName>
    </recommendedName>
</protein>
<evidence type="ECO:0000256" key="1">
    <source>
        <dbReference type="SAM" id="MobiDB-lite"/>
    </source>
</evidence>
<sequence>MTDQGKNRKARICQKIWVESRKVDLHLSVYLSVLPILKEYVMVFQVVMDFLEIVTKAYINRGKYMQKKLPLKSKTLQALSSIDPVVRGHSQAVIQLKELANIMKQLVPTESDPSMEILKYNVDPNLDNYEDGDDIVKWWAHVISLGKYPALMQVIRGALFIFHGPLVESRRRTGITMFKREDVKFGPVDKIVCRNIRAAGKKDKSFREKRTEERKKRQAEYGCRASYGSAERAKTTAQAEERQAQLRHGAKQKNAARRKALETLEIARKKKKQ</sequence>
<organism evidence="2 3">
    <name type="scientific">Coilia grayii</name>
    <name type="common">Gray's grenadier anchovy</name>
    <dbReference type="NCBI Taxonomy" id="363190"/>
    <lineage>
        <taxon>Eukaryota</taxon>
        <taxon>Metazoa</taxon>
        <taxon>Chordata</taxon>
        <taxon>Craniata</taxon>
        <taxon>Vertebrata</taxon>
        <taxon>Euteleostomi</taxon>
        <taxon>Actinopterygii</taxon>
        <taxon>Neopterygii</taxon>
        <taxon>Teleostei</taxon>
        <taxon>Clupei</taxon>
        <taxon>Clupeiformes</taxon>
        <taxon>Clupeoidei</taxon>
        <taxon>Engraulidae</taxon>
        <taxon>Coilinae</taxon>
        <taxon>Coilia</taxon>
    </lineage>
</organism>
<feature type="compositionally biased region" description="Basic and acidic residues" evidence="1">
    <location>
        <begin position="203"/>
        <end position="219"/>
    </location>
</feature>
<dbReference type="EMBL" id="JBHFQA010000018">
    <property type="protein sequence ID" value="KAL2083805.1"/>
    <property type="molecule type" value="Genomic_DNA"/>
</dbReference>
<feature type="compositionally biased region" description="Basic and acidic residues" evidence="1">
    <location>
        <begin position="231"/>
        <end position="244"/>
    </location>
</feature>
<proteinExistence type="predicted"/>
<gene>
    <name evidence="2" type="ORF">ACEWY4_021578</name>
</gene>
<feature type="region of interest" description="Disordered" evidence="1">
    <location>
        <begin position="203"/>
        <end position="273"/>
    </location>
</feature>
<keyword evidence="3" id="KW-1185">Reference proteome</keyword>
<evidence type="ECO:0000313" key="3">
    <source>
        <dbReference type="Proteomes" id="UP001591681"/>
    </source>
</evidence>
<accession>A0ABD1JBV9</accession>
<evidence type="ECO:0000313" key="2">
    <source>
        <dbReference type="EMBL" id="KAL2083805.1"/>
    </source>
</evidence>